<proteinExistence type="predicted"/>
<name>A0ABW9G2B5_9GAMM</name>
<keyword evidence="1" id="KW-0472">Membrane</keyword>
<organism evidence="2 3">
    <name type="scientific">Celerinatantimonas yamalensis</name>
    <dbReference type="NCBI Taxonomy" id="559956"/>
    <lineage>
        <taxon>Bacteria</taxon>
        <taxon>Pseudomonadati</taxon>
        <taxon>Pseudomonadota</taxon>
        <taxon>Gammaproteobacteria</taxon>
        <taxon>Celerinatantimonadaceae</taxon>
        <taxon>Celerinatantimonas</taxon>
    </lineage>
</organism>
<gene>
    <name evidence="2" type="ORF">ABUE30_01885</name>
</gene>
<keyword evidence="3" id="KW-1185">Reference proteome</keyword>
<dbReference type="Proteomes" id="UP001629953">
    <property type="component" value="Unassembled WGS sequence"/>
</dbReference>
<feature type="transmembrane region" description="Helical" evidence="1">
    <location>
        <begin position="184"/>
        <end position="200"/>
    </location>
</feature>
<feature type="transmembrane region" description="Helical" evidence="1">
    <location>
        <begin position="115"/>
        <end position="139"/>
    </location>
</feature>
<evidence type="ECO:0000313" key="2">
    <source>
        <dbReference type="EMBL" id="MFM2483825.1"/>
    </source>
</evidence>
<evidence type="ECO:0000313" key="3">
    <source>
        <dbReference type="Proteomes" id="UP001629953"/>
    </source>
</evidence>
<dbReference type="EMBL" id="JBEQCT010000001">
    <property type="protein sequence ID" value="MFM2483825.1"/>
    <property type="molecule type" value="Genomic_DNA"/>
</dbReference>
<comment type="caution">
    <text evidence="2">The sequence shown here is derived from an EMBL/GenBank/DDBJ whole genome shotgun (WGS) entry which is preliminary data.</text>
</comment>
<protein>
    <submittedName>
        <fullName evidence="2">Uncharacterized protein</fullName>
    </submittedName>
</protein>
<feature type="transmembrane region" description="Helical" evidence="1">
    <location>
        <begin position="159"/>
        <end position="177"/>
    </location>
</feature>
<feature type="transmembrane region" description="Helical" evidence="1">
    <location>
        <begin position="38"/>
        <end position="63"/>
    </location>
</feature>
<feature type="transmembrane region" description="Helical" evidence="1">
    <location>
        <begin position="83"/>
        <end position="103"/>
    </location>
</feature>
<keyword evidence="1" id="KW-0812">Transmembrane</keyword>
<dbReference type="RefSeq" id="WP_408621979.1">
    <property type="nucleotide sequence ID" value="NZ_JBEQCT010000001.1"/>
</dbReference>
<sequence length="201" mass="23124">MGALIQQGMSGALVGIVIFYFLSSLLLRSWVRIDVYQLMLSMAVTFLVAIVCEVGLGKLYFLVIGKPLWQYHVWPIHGGYTSALNFIIWPVYGVYQYFLHQVLVAKKVELRPHWLIGLASGIDGPILEILANVFFLLFYKTFYFYYLPDDMKHFTSVQVVPLYMIMGAILSVVLEHLRRRPRNWLYPSIFYLAGVAFILTG</sequence>
<feature type="transmembrane region" description="Helical" evidence="1">
    <location>
        <begin position="12"/>
        <end position="31"/>
    </location>
</feature>
<keyword evidence="1" id="KW-1133">Transmembrane helix</keyword>
<evidence type="ECO:0000256" key="1">
    <source>
        <dbReference type="SAM" id="Phobius"/>
    </source>
</evidence>
<reference evidence="2 3" key="1">
    <citation type="journal article" date="2013" name="Int. J. Syst. Evol. Microbiol.">
        <title>Celerinatantimonas yamalensis sp. nov., a cold-adapted diazotrophic bacterium from a cold permafrost brine.</title>
        <authorList>
            <person name="Shcherbakova V."/>
            <person name="Chuvilskaya N."/>
            <person name="Rivkina E."/>
            <person name="Demidov N."/>
            <person name="Uchaeva V."/>
            <person name="Suetin S."/>
            <person name="Suzina N."/>
            <person name="Gilichinsky D."/>
        </authorList>
    </citation>
    <scope>NUCLEOTIDE SEQUENCE [LARGE SCALE GENOMIC DNA]</scope>
    <source>
        <strain evidence="2 3">C7</strain>
    </source>
</reference>
<accession>A0ABW9G2B5</accession>